<dbReference type="GO" id="GO:0098719">
    <property type="term" value="P:sodium ion import across plasma membrane"/>
    <property type="evidence" value="ECO:0007669"/>
    <property type="project" value="TreeGrafter"/>
</dbReference>
<feature type="transmembrane region" description="Helical" evidence="11">
    <location>
        <begin position="421"/>
        <end position="440"/>
    </location>
</feature>
<keyword evidence="14" id="KW-1185">Reference proteome</keyword>
<dbReference type="EMBL" id="BEYU01000124">
    <property type="protein sequence ID" value="GBG32542.1"/>
    <property type="molecule type" value="Genomic_DNA"/>
</dbReference>
<dbReference type="OrthoDB" id="441412at2759"/>
<feature type="transmembrane region" description="Helical" evidence="11">
    <location>
        <begin position="220"/>
        <end position="242"/>
    </location>
</feature>
<keyword evidence="6" id="KW-0915">Sodium</keyword>
<accession>A0A2R5GNS3</accession>
<keyword evidence="8 11" id="KW-0472">Membrane</keyword>
<feature type="transmembrane region" description="Helical" evidence="11">
    <location>
        <begin position="278"/>
        <end position="299"/>
    </location>
</feature>
<feature type="region of interest" description="Disordered" evidence="10">
    <location>
        <begin position="549"/>
        <end position="704"/>
    </location>
</feature>
<comment type="subcellular location">
    <subcellularLocation>
        <location evidence="1">Cell membrane</location>
        <topology evidence="1">Multi-pass membrane protein</topology>
    </subcellularLocation>
</comment>
<dbReference type="GO" id="GO:0005886">
    <property type="term" value="C:plasma membrane"/>
    <property type="evidence" value="ECO:0007669"/>
    <property type="project" value="UniProtKB-SubCell"/>
</dbReference>
<dbReference type="Pfam" id="PF00999">
    <property type="entry name" value="Na_H_Exchanger"/>
    <property type="match status" value="1"/>
</dbReference>
<evidence type="ECO:0000256" key="1">
    <source>
        <dbReference type="ARBA" id="ARBA00004651"/>
    </source>
</evidence>
<evidence type="ECO:0000256" key="2">
    <source>
        <dbReference type="ARBA" id="ARBA00022448"/>
    </source>
</evidence>
<feature type="transmembrane region" description="Helical" evidence="11">
    <location>
        <begin position="112"/>
        <end position="133"/>
    </location>
</feature>
<keyword evidence="5 11" id="KW-1133">Transmembrane helix</keyword>
<dbReference type="InParanoid" id="A0A2R5GNS3"/>
<evidence type="ECO:0000256" key="7">
    <source>
        <dbReference type="ARBA" id="ARBA00023065"/>
    </source>
</evidence>
<evidence type="ECO:0000256" key="8">
    <source>
        <dbReference type="ARBA" id="ARBA00023136"/>
    </source>
</evidence>
<comment type="caution">
    <text evidence="13">The sequence shown here is derived from an EMBL/GenBank/DDBJ whole genome shotgun (WGS) entry which is preliminary data.</text>
</comment>
<feature type="compositionally biased region" description="Gly residues" evidence="10">
    <location>
        <begin position="644"/>
        <end position="654"/>
    </location>
</feature>
<keyword evidence="2" id="KW-0813">Transport</keyword>
<keyword evidence="3" id="KW-1003">Cell membrane</keyword>
<keyword evidence="4 11" id="KW-0812">Transmembrane</keyword>
<evidence type="ECO:0000256" key="10">
    <source>
        <dbReference type="SAM" id="MobiDB-lite"/>
    </source>
</evidence>
<feature type="domain" description="Cation/H+ exchanger transmembrane" evidence="12">
    <location>
        <begin position="29"/>
        <end position="449"/>
    </location>
</feature>
<proteinExistence type="predicted"/>
<evidence type="ECO:0000256" key="6">
    <source>
        <dbReference type="ARBA" id="ARBA00023053"/>
    </source>
</evidence>
<evidence type="ECO:0000256" key="3">
    <source>
        <dbReference type="ARBA" id="ARBA00022475"/>
    </source>
</evidence>
<dbReference type="InterPro" id="IPR006153">
    <property type="entry name" value="Cation/H_exchanger_TM"/>
</dbReference>
<dbReference type="AlphaFoldDB" id="A0A2R5GNS3"/>
<feature type="region of interest" description="Disordered" evidence="10">
    <location>
        <begin position="988"/>
        <end position="1018"/>
    </location>
</feature>
<feature type="transmembrane region" description="Helical" evidence="11">
    <location>
        <begin position="311"/>
        <end position="331"/>
    </location>
</feature>
<feature type="transmembrane region" description="Helical" evidence="11">
    <location>
        <begin position="343"/>
        <end position="370"/>
    </location>
</feature>
<evidence type="ECO:0000256" key="9">
    <source>
        <dbReference type="ARBA" id="ARBA00023201"/>
    </source>
</evidence>
<evidence type="ECO:0000256" key="5">
    <source>
        <dbReference type="ARBA" id="ARBA00022989"/>
    </source>
</evidence>
<feature type="transmembrane region" description="Helical" evidence="11">
    <location>
        <begin position="43"/>
        <end position="63"/>
    </location>
</feature>
<feature type="transmembrane region" description="Helical" evidence="11">
    <location>
        <begin position="20"/>
        <end position="36"/>
    </location>
</feature>
<feature type="compositionally biased region" description="Low complexity" evidence="10">
    <location>
        <begin position="1003"/>
        <end position="1018"/>
    </location>
</feature>
<reference evidence="13 14" key="1">
    <citation type="submission" date="2017-12" db="EMBL/GenBank/DDBJ databases">
        <title>Sequencing, de novo assembly and annotation of complete genome of a new Thraustochytrid species, strain FCC1311.</title>
        <authorList>
            <person name="Sedici K."/>
            <person name="Godart F."/>
            <person name="Aiese Cigliano R."/>
            <person name="Sanseverino W."/>
            <person name="Barakat M."/>
            <person name="Ortet P."/>
            <person name="Marechal E."/>
            <person name="Cagnac O."/>
            <person name="Amato A."/>
        </authorList>
    </citation>
    <scope>NUCLEOTIDE SEQUENCE [LARGE SCALE GENOMIC DNA]</scope>
</reference>
<dbReference type="Gene3D" id="6.10.140.1330">
    <property type="match status" value="1"/>
</dbReference>
<evidence type="ECO:0000256" key="11">
    <source>
        <dbReference type="SAM" id="Phobius"/>
    </source>
</evidence>
<evidence type="ECO:0000313" key="13">
    <source>
        <dbReference type="EMBL" id="GBG32542.1"/>
    </source>
</evidence>
<dbReference type="InterPro" id="IPR018422">
    <property type="entry name" value="Cation/H_exchanger_CPA1"/>
</dbReference>
<dbReference type="GO" id="GO:0015386">
    <property type="term" value="F:potassium:proton antiporter activity"/>
    <property type="evidence" value="ECO:0007669"/>
    <property type="project" value="TreeGrafter"/>
</dbReference>
<dbReference type="GO" id="GO:0051453">
    <property type="term" value="P:regulation of intracellular pH"/>
    <property type="evidence" value="ECO:0007669"/>
    <property type="project" value="TreeGrafter"/>
</dbReference>
<protein>
    <submittedName>
        <fullName evidence="13">Sodium/hydrogen exchanger 7</fullName>
    </submittedName>
</protein>
<dbReference type="Proteomes" id="UP000241890">
    <property type="component" value="Unassembled WGS sequence"/>
</dbReference>
<keyword evidence="9" id="KW-0739">Sodium transport</keyword>
<evidence type="ECO:0000259" key="12">
    <source>
        <dbReference type="Pfam" id="PF00999"/>
    </source>
</evidence>
<dbReference type="GO" id="GO:0015385">
    <property type="term" value="F:sodium:proton antiporter activity"/>
    <property type="evidence" value="ECO:0007669"/>
    <property type="project" value="InterPro"/>
</dbReference>
<dbReference type="PANTHER" id="PTHR10110:SF86">
    <property type="entry name" value="SODIUM_HYDROGEN EXCHANGER 7"/>
    <property type="match status" value="1"/>
</dbReference>
<sequence length="1018" mass="111939">MSENLPGNDTEDVDSYKAVLFPFFTIIVGVSVSYLLSRRAPDVPYTAVMYIIGVVMGVVTSETSSDNVLKESINLWSNIDPELLLLTFLPALIFGDVLQVKWHEFRKSLPQTLSLAFPGVLVGTILTGSAVYYVFPLGWSWNLCLTLGAILSATDPVAVTATLEDVGAPPRLRMVVEGEAMLNDGSAIVFFTIFSELYLAEKGEEGIGESYDIPTGVGKFFQMSVGGALVGVAFSIMLNLVLWLLNRKLGTRDSVLQVASTIAFAYMSYFVAEVVAGTSGVLSVVFCGILTSAVGLTLVHDQTLLHNVWSMIEFLGNTILFTLGGVVWGESMVGASPQFATGAYAYIFVLFAFMTLIRIVVLLVFYPIVAYTGLGANVAEHVVMWWGGLRGAVGIALALSISNDASQFESEELQEEATRETAVLFGFVGAMALLTLVVNAPTMEPLLNKLGLIGSSAARVQMVQSWHEGMRRELVDKLASLLEQPKFALCSLDLVRLHVPALAELTDDEIDRAREVCRSENAEKVALETEAGVSDADLLLAFQSSESASSGQDFLPLPEPQDEPVSPLMKRRSWRDIRASPRPQDGSPSHVVSAGAVLDGTRFHGRRESPNPIARGGGANEDDFDLEMAPSREESQGYSPDAAAGGGGAAGAGQEGDEGRLEDGQARLSQPKRHSDSDLRKLSNRPRMVATPTRGSSRALSVEEGTRMASMRYAEDQEANDRMRRANHVSVRLRRQGAGNVELPQYAQRDLHKLVRRAELEEGRAKGDEEREFKQRAKELREVFVNMQRYCYWKQIENGELSGHTFVDYTLLQSLEVSSANIAQGGELADWAILQDVGDTRQSRFEAMIGTFLYYGCSASYELARQHENQLRVIIASAFVDAHRKAQRELSLQFSSSDPRLDRELHLVLLESQREVSKAREYINSAPDDLVVIWVSHLVAVLILNVQTRLIRRGQSHGYLLDREVQSLYDTVNSALSRVRYCTGHRWDEGDPEEVAESRRESSQSSSAASQSSKWSMR</sequence>
<name>A0A2R5GNS3_9STRA</name>
<gene>
    <name evidence="13" type="ORF">FCC1311_087662</name>
</gene>
<dbReference type="PANTHER" id="PTHR10110">
    <property type="entry name" value="SODIUM/HYDROGEN EXCHANGER"/>
    <property type="match status" value="1"/>
</dbReference>
<organism evidence="13 14">
    <name type="scientific">Hondaea fermentalgiana</name>
    <dbReference type="NCBI Taxonomy" id="2315210"/>
    <lineage>
        <taxon>Eukaryota</taxon>
        <taxon>Sar</taxon>
        <taxon>Stramenopiles</taxon>
        <taxon>Bigyra</taxon>
        <taxon>Labyrinthulomycetes</taxon>
        <taxon>Thraustochytrida</taxon>
        <taxon>Thraustochytriidae</taxon>
        <taxon>Hondaea</taxon>
    </lineage>
</organism>
<feature type="transmembrane region" description="Helical" evidence="11">
    <location>
        <begin position="254"/>
        <end position="272"/>
    </location>
</feature>
<feature type="transmembrane region" description="Helical" evidence="11">
    <location>
        <begin position="83"/>
        <end position="100"/>
    </location>
</feature>
<keyword evidence="7" id="KW-0406">Ion transport</keyword>
<evidence type="ECO:0000313" key="14">
    <source>
        <dbReference type="Proteomes" id="UP000241890"/>
    </source>
</evidence>
<evidence type="ECO:0000256" key="4">
    <source>
        <dbReference type="ARBA" id="ARBA00022692"/>
    </source>
</evidence>